<dbReference type="PANTHER" id="PTHR47093:SF1">
    <property type="entry name" value="PROTEIN JSN1-RELATED"/>
    <property type="match status" value="1"/>
</dbReference>
<dbReference type="GO" id="GO:0003723">
    <property type="term" value="F:RNA binding"/>
    <property type="evidence" value="ECO:0007669"/>
    <property type="project" value="UniProtKB-UniRule"/>
</dbReference>
<feature type="compositionally biased region" description="Polar residues" evidence="2">
    <location>
        <begin position="205"/>
        <end position="223"/>
    </location>
</feature>
<dbReference type="InterPro" id="IPR000504">
    <property type="entry name" value="RRM_dom"/>
</dbReference>
<dbReference type="SMART" id="SM00360">
    <property type="entry name" value="RRM"/>
    <property type="match status" value="3"/>
</dbReference>
<sequence>MDSLHVNAEEIAQAALGVEYMSVSAPNGAVNQTGSEQDWRNSSLPPREDVAYAMGYQRDPNAGQLPLQGQPMPQQQIPPPRQPYSYNTAGAGGYGVQPINGKASAGNQQSQLKQAFPGGILGGPRGPGGPPQQHPQQGGMGNINKILGGHAGLPGRPRMSPGIAGMRFDPNGQPMAMTPASMGGYGPANPGKGGPPRGSLVGYDPNSSYAGSQSGYHNPTGYASPNPGMNGGYGMPEYATREGAYGFGVQDYEMAPAEYSVEQEGGWNQRWDPAGAGGMRAMVGPGPRMMRGRGGMGAAAGGMRSPVSRAIFINQVPPEVTYEELCDAVGAFGSLDSVKLLREKRQAFINFVEAQAAYQLMMATGQQIVLQGKPFILYWAKTRPVVKELWQAIRNGATRNLYIANVPESLNEAQLNGLFSPFGELESVRVGPKKGAAFVNYTSIASAIKAKDNVNRQVVGVAAGGEAAAKLLINFTTAQQNCMRARGGRPAGPSNGQRGFRGYTDTRGYDGRARIPAPRSADRRAEAEGASLGKSRALYMGSVPDSVELEMLASLVESYGVIDSMRLVRPKSCAFINFADEAVARALQAKFTQSEDAAPEINGKKLNINFAKARPRVSEEGEQIAQGARRKLRVRLPANITIDQLKEHLGHKAEMLTHAEDLPCEESEVAPAPAAAPPAADPPEAEGVEGAAPATPVERPPATHKINLSFSSVAMAISVKESLEALTGELTVSGVEFIVEPVASAEEIAALHPSEEAAPADEPVATEAPKASESEGDGQTSGPAAADEAEASNAA</sequence>
<dbReference type="SUPFAM" id="SSF54928">
    <property type="entry name" value="RNA-binding domain, RBD"/>
    <property type="match status" value="2"/>
</dbReference>
<feature type="domain" description="RRM" evidence="3">
    <location>
        <begin position="399"/>
        <end position="478"/>
    </location>
</feature>
<comment type="caution">
    <text evidence="4">The sequence shown here is derived from an EMBL/GenBank/DDBJ whole genome shotgun (WGS) entry which is preliminary data.</text>
</comment>
<dbReference type="PANTHER" id="PTHR47093">
    <property type="entry name" value="PROTEIN JSN1-RELATED"/>
    <property type="match status" value="1"/>
</dbReference>
<accession>A0AB34KE32</accession>
<name>A0AB34KE32_PRYPA</name>
<keyword evidence="1" id="KW-0694">RNA-binding</keyword>
<feature type="region of interest" description="Disordered" evidence="2">
    <location>
        <begin position="664"/>
        <end position="702"/>
    </location>
</feature>
<protein>
    <recommendedName>
        <fullName evidence="3">RRM domain-containing protein</fullName>
    </recommendedName>
</protein>
<organism evidence="4 5">
    <name type="scientific">Prymnesium parvum</name>
    <name type="common">Toxic golden alga</name>
    <dbReference type="NCBI Taxonomy" id="97485"/>
    <lineage>
        <taxon>Eukaryota</taxon>
        <taxon>Haptista</taxon>
        <taxon>Haptophyta</taxon>
        <taxon>Prymnesiophyceae</taxon>
        <taxon>Prymnesiales</taxon>
        <taxon>Prymnesiaceae</taxon>
        <taxon>Prymnesium</taxon>
    </lineage>
</organism>
<evidence type="ECO:0000259" key="3">
    <source>
        <dbReference type="PROSITE" id="PS50102"/>
    </source>
</evidence>
<evidence type="ECO:0000313" key="4">
    <source>
        <dbReference type="EMBL" id="KAL1530695.1"/>
    </source>
</evidence>
<gene>
    <name evidence="4" type="ORF">AB1Y20_001594</name>
</gene>
<feature type="compositionally biased region" description="Gly residues" evidence="2">
    <location>
        <begin position="183"/>
        <end position="196"/>
    </location>
</feature>
<dbReference type="InterPro" id="IPR012677">
    <property type="entry name" value="Nucleotide-bd_a/b_plait_sf"/>
</dbReference>
<keyword evidence="5" id="KW-1185">Reference proteome</keyword>
<feature type="domain" description="RRM" evidence="3">
    <location>
        <begin position="536"/>
        <end position="613"/>
    </location>
</feature>
<proteinExistence type="predicted"/>
<dbReference type="EMBL" id="JBGBPQ010000001">
    <property type="protein sequence ID" value="KAL1530695.1"/>
    <property type="molecule type" value="Genomic_DNA"/>
</dbReference>
<evidence type="ECO:0000313" key="5">
    <source>
        <dbReference type="Proteomes" id="UP001515480"/>
    </source>
</evidence>
<dbReference type="Gene3D" id="3.30.70.330">
    <property type="match status" value="3"/>
</dbReference>
<dbReference type="InterPro" id="IPR035979">
    <property type="entry name" value="RBD_domain_sf"/>
</dbReference>
<dbReference type="InterPro" id="IPR052645">
    <property type="entry name" value="Pumilio_domain_protein"/>
</dbReference>
<dbReference type="GO" id="GO:0000288">
    <property type="term" value="P:nuclear-transcribed mRNA catabolic process, deadenylation-dependent decay"/>
    <property type="evidence" value="ECO:0007669"/>
    <property type="project" value="TreeGrafter"/>
</dbReference>
<evidence type="ECO:0000256" key="1">
    <source>
        <dbReference type="PROSITE-ProRule" id="PRU00176"/>
    </source>
</evidence>
<dbReference type="Pfam" id="PF00076">
    <property type="entry name" value="RRM_1"/>
    <property type="match status" value="3"/>
</dbReference>
<dbReference type="AlphaFoldDB" id="A0AB34KE32"/>
<feature type="region of interest" description="Disordered" evidence="2">
    <location>
        <begin position="484"/>
        <end position="528"/>
    </location>
</feature>
<feature type="domain" description="RRM" evidence="3">
    <location>
        <begin position="309"/>
        <end position="382"/>
    </location>
</feature>
<feature type="region of interest" description="Disordered" evidence="2">
    <location>
        <begin position="749"/>
        <end position="795"/>
    </location>
</feature>
<dbReference type="PROSITE" id="PS50102">
    <property type="entry name" value="RRM"/>
    <property type="match status" value="3"/>
</dbReference>
<reference evidence="4 5" key="1">
    <citation type="journal article" date="2024" name="Science">
        <title>Giant polyketide synthase enzymes in the biosynthesis of giant marine polyether toxins.</title>
        <authorList>
            <person name="Fallon T.R."/>
            <person name="Shende V.V."/>
            <person name="Wierzbicki I.H."/>
            <person name="Pendleton A.L."/>
            <person name="Watervoot N.F."/>
            <person name="Auber R.P."/>
            <person name="Gonzalez D.J."/>
            <person name="Wisecaver J.H."/>
            <person name="Moore B.S."/>
        </authorList>
    </citation>
    <scope>NUCLEOTIDE SEQUENCE [LARGE SCALE GENOMIC DNA]</scope>
    <source>
        <strain evidence="4 5">12B1</strain>
    </source>
</reference>
<feature type="region of interest" description="Disordered" evidence="2">
    <location>
        <begin position="117"/>
        <end position="223"/>
    </location>
</feature>
<evidence type="ECO:0000256" key="2">
    <source>
        <dbReference type="SAM" id="MobiDB-lite"/>
    </source>
</evidence>
<dbReference type="Proteomes" id="UP001515480">
    <property type="component" value="Unassembled WGS sequence"/>
</dbReference>